<reference evidence="2" key="1">
    <citation type="submission" date="2022-11" db="UniProtKB">
        <authorList>
            <consortium name="WormBaseParasite"/>
        </authorList>
    </citation>
    <scope>IDENTIFICATION</scope>
</reference>
<name>A0A915Q6T9_9BILA</name>
<dbReference type="Proteomes" id="UP000887581">
    <property type="component" value="Unplaced"/>
</dbReference>
<organism evidence="1 2">
    <name type="scientific">Setaria digitata</name>
    <dbReference type="NCBI Taxonomy" id="48799"/>
    <lineage>
        <taxon>Eukaryota</taxon>
        <taxon>Metazoa</taxon>
        <taxon>Ecdysozoa</taxon>
        <taxon>Nematoda</taxon>
        <taxon>Chromadorea</taxon>
        <taxon>Rhabditida</taxon>
        <taxon>Spirurina</taxon>
        <taxon>Spiruromorpha</taxon>
        <taxon>Filarioidea</taxon>
        <taxon>Setariidae</taxon>
        <taxon>Setaria</taxon>
    </lineage>
</organism>
<proteinExistence type="predicted"/>
<keyword evidence="1" id="KW-1185">Reference proteome</keyword>
<accession>A0A915Q6T9</accession>
<dbReference type="WBParaSite" id="sdigi.contig97.g4253.t1">
    <property type="protein sequence ID" value="sdigi.contig97.g4253.t1"/>
    <property type="gene ID" value="sdigi.contig97.g4253"/>
</dbReference>
<evidence type="ECO:0000313" key="1">
    <source>
        <dbReference type="Proteomes" id="UP000887581"/>
    </source>
</evidence>
<protein>
    <submittedName>
        <fullName evidence="2">Uncharacterized protein</fullName>
    </submittedName>
</protein>
<sequence>MGQGQQIFQGFGPLRSRVTATPTELYVNLVSSWTMVFEDSAGQCPSGSAAGSDDNKRFPQVLHEEIKALASEIRALKDVKEKEDVVLIK</sequence>
<dbReference type="AlphaFoldDB" id="A0A915Q6T9"/>
<evidence type="ECO:0000313" key="2">
    <source>
        <dbReference type="WBParaSite" id="sdigi.contig97.g4253.t1"/>
    </source>
</evidence>